<dbReference type="GeneID" id="83206954"/>
<keyword evidence="3" id="KW-1185">Reference proteome</keyword>
<dbReference type="RefSeq" id="XP_058326218.1">
    <property type="nucleotide sequence ID" value="XM_058479650.1"/>
</dbReference>
<accession>A0A9W9NCH9</accession>
<dbReference type="EMBL" id="JAPQKS010000008">
    <property type="protein sequence ID" value="KAJ5217347.1"/>
    <property type="molecule type" value="Genomic_DNA"/>
</dbReference>
<feature type="region of interest" description="Disordered" evidence="1">
    <location>
        <begin position="157"/>
        <end position="219"/>
    </location>
</feature>
<comment type="caution">
    <text evidence="2">The sequence shown here is derived from an EMBL/GenBank/DDBJ whole genome shotgun (WGS) entry which is preliminary data.</text>
</comment>
<feature type="region of interest" description="Disordered" evidence="1">
    <location>
        <begin position="38"/>
        <end position="66"/>
    </location>
</feature>
<reference evidence="2" key="1">
    <citation type="submission" date="2022-11" db="EMBL/GenBank/DDBJ databases">
        <authorList>
            <person name="Petersen C."/>
        </authorList>
    </citation>
    <scope>NUCLEOTIDE SEQUENCE</scope>
    <source>
        <strain evidence="2">IBT 19713</strain>
    </source>
</reference>
<gene>
    <name evidence="2" type="ORF">N7468_010355</name>
</gene>
<organism evidence="2 3">
    <name type="scientific">Penicillium chermesinum</name>
    <dbReference type="NCBI Taxonomy" id="63820"/>
    <lineage>
        <taxon>Eukaryota</taxon>
        <taxon>Fungi</taxon>
        <taxon>Dikarya</taxon>
        <taxon>Ascomycota</taxon>
        <taxon>Pezizomycotina</taxon>
        <taxon>Eurotiomycetes</taxon>
        <taxon>Eurotiomycetidae</taxon>
        <taxon>Eurotiales</taxon>
        <taxon>Aspergillaceae</taxon>
        <taxon>Penicillium</taxon>
    </lineage>
</organism>
<sequence length="337" mass="36613">MSQASFRLETFRPWNPFQDKAQPLQDSLDFCRYPSPVSITTTPPPSVSDITSKGHSHNARHPLPPRPPVEVCLDGDLQTDLQTSSLKPGSPKLPVTTDLHPQILHCEDVTQPHGIYSGENIDPAIIEDSGRTGTDQIQVSERIAGLKVGQKFAFGKGDRTSGFHPAENESSSLSQHSAQPGTAQSDELSIDIPKRLGSRWKHDTKVSRRTSTTTSSHCKHPPFSIVRSQFMGMTVEDRLQFLSWLFEGALSNCASIPLFTDAASTVSCGHDGAADIAYPGDDPNLVSGITDAQDARSTRKGLPWSSEEASLGQPQRRTKAALVKSDRAIHTRISGAE</sequence>
<evidence type="ECO:0000256" key="1">
    <source>
        <dbReference type="SAM" id="MobiDB-lite"/>
    </source>
</evidence>
<dbReference type="Proteomes" id="UP001150941">
    <property type="component" value="Unassembled WGS sequence"/>
</dbReference>
<feature type="compositionally biased region" description="Polar residues" evidence="1">
    <location>
        <begin position="168"/>
        <end position="187"/>
    </location>
</feature>
<protein>
    <submittedName>
        <fullName evidence="2">Uncharacterized protein</fullName>
    </submittedName>
</protein>
<dbReference type="AlphaFoldDB" id="A0A9W9NCH9"/>
<evidence type="ECO:0000313" key="3">
    <source>
        <dbReference type="Proteomes" id="UP001150941"/>
    </source>
</evidence>
<feature type="region of interest" description="Disordered" evidence="1">
    <location>
        <begin position="292"/>
        <end position="325"/>
    </location>
</feature>
<name>A0A9W9NCH9_9EURO</name>
<dbReference type="OrthoDB" id="2143914at2759"/>
<proteinExistence type="predicted"/>
<evidence type="ECO:0000313" key="2">
    <source>
        <dbReference type="EMBL" id="KAJ5217347.1"/>
    </source>
</evidence>
<reference evidence="2" key="2">
    <citation type="journal article" date="2023" name="IMA Fungus">
        <title>Comparative genomic study of the Penicillium genus elucidates a diverse pangenome and 15 lateral gene transfer events.</title>
        <authorList>
            <person name="Petersen C."/>
            <person name="Sorensen T."/>
            <person name="Nielsen M.R."/>
            <person name="Sondergaard T.E."/>
            <person name="Sorensen J.L."/>
            <person name="Fitzpatrick D.A."/>
            <person name="Frisvad J.C."/>
            <person name="Nielsen K.L."/>
        </authorList>
    </citation>
    <scope>NUCLEOTIDE SEQUENCE</scope>
    <source>
        <strain evidence="2">IBT 19713</strain>
    </source>
</reference>
<feature type="compositionally biased region" description="Low complexity" evidence="1">
    <location>
        <begin position="38"/>
        <end position="51"/>
    </location>
</feature>